<dbReference type="RefSeq" id="WP_002611862.1">
    <property type="nucleotide sequence ID" value="NZ_JBPFKS010000019.1"/>
</dbReference>
<protein>
    <submittedName>
        <fullName evidence="1">Uncharacterized protein</fullName>
    </submittedName>
</protein>
<evidence type="ECO:0000313" key="1">
    <source>
        <dbReference type="EMBL" id="MCR0233297.1"/>
    </source>
</evidence>
<dbReference type="Proteomes" id="UP001203972">
    <property type="component" value="Unassembled WGS sequence"/>
</dbReference>
<gene>
    <name evidence="1" type="ORF">MKC95_11025</name>
</gene>
<accession>A0AAP2UN02</accession>
<sequence length="207" mass="23703">MLSEAYCIKCGKVLPGKIFIKNNAYCEACIPVVKAYSISHDIDSYSKVLDMRVCDLECKHIMQVDDSCKDIYIDSIKAGFLNIQWGCFRENVSKETENATIEKMIKDGFLKPIRITVTDNHVWADNTHTAISYVRRYGDFVTVKDIPFYICDLTTNPPTIAAEAANIWFDENCISGAIRNAMRLEYLEKNGGRKLNWTIFDLEKQLF</sequence>
<proteinExistence type="predicted"/>
<dbReference type="EMBL" id="JAKTMA010000017">
    <property type="protein sequence ID" value="MCR0233297.1"/>
    <property type="molecule type" value="Genomic_DNA"/>
</dbReference>
<evidence type="ECO:0000313" key="2">
    <source>
        <dbReference type="Proteomes" id="UP001203972"/>
    </source>
</evidence>
<dbReference type="AlphaFoldDB" id="A0AAP2UN02"/>
<organism evidence="1 2">
    <name type="scientific">Clostridium innocuum</name>
    <dbReference type="NCBI Taxonomy" id="1522"/>
    <lineage>
        <taxon>Bacteria</taxon>
        <taxon>Bacillati</taxon>
        <taxon>Bacillota</taxon>
        <taxon>Clostridia</taxon>
        <taxon>Eubacteriales</taxon>
        <taxon>Clostridiaceae</taxon>
        <taxon>Clostridium</taxon>
    </lineage>
</organism>
<comment type="caution">
    <text evidence="1">The sequence shown here is derived from an EMBL/GenBank/DDBJ whole genome shotgun (WGS) entry which is preliminary data.</text>
</comment>
<reference evidence="1" key="1">
    <citation type="journal article" date="2022" name="Clin. Infect. Dis.">
        <title>Association between Clostridium innocuum and antibiotic-associated diarrhea in adults and children: A cross-sectional study and comparative genomics analysis.</title>
        <authorList>
            <person name="Cherny K.E."/>
            <person name="Muscat E.B."/>
            <person name="Balaji A."/>
            <person name="Mukherjee J."/>
            <person name="Ozer E.A."/>
            <person name="Angarone M.P."/>
            <person name="Hauser A.R."/>
            <person name="Sichel J.S."/>
            <person name="Amponsah E."/>
            <person name="Kociolek L.K."/>
        </authorList>
    </citation>
    <scope>NUCLEOTIDE SEQUENCE</scope>
    <source>
        <strain evidence="1">NU1-AC-029v</strain>
    </source>
</reference>
<name>A0AAP2UN02_CLOIN</name>